<evidence type="ECO:0000313" key="3">
    <source>
        <dbReference type="WBParaSite" id="L893_g1960.t1"/>
    </source>
</evidence>
<keyword evidence="2" id="KW-1185">Reference proteome</keyword>
<dbReference type="WBParaSite" id="L893_g1960.t1">
    <property type="protein sequence ID" value="L893_g1960.t1"/>
    <property type="gene ID" value="L893_g1960"/>
</dbReference>
<feature type="transmembrane region" description="Helical" evidence="1">
    <location>
        <begin position="20"/>
        <end position="38"/>
    </location>
</feature>
<evidence type="ECO:0000256" key="1">
    <source>
        <dbReference type="SAM" id="Phobius"/>
    </source>
</evidence>
<keyword evidence="1" id="KW-0472">Membrane</keyword>
<proteinExistence type="predicted"/>
<organism evidence="2 3">
    <name type="scientific">Steinernema glaseri</name>
    <dbReference type="NCBI Taxonomy" id="37863"/>
    <lineage>
        <taxon>Eukaryota</taxon>
        <taxon>Metazoa</taxon>
        <taxon>Ecdysozoa</taxon>
        <taxon>Nematoda</taxon>
        <taxon>Chromadorea</taxon>
        <taxon>Rhabditida</taxon>
        <taxon>Tylenchina</taxon>
        <taxon>Panagrolaimomorpha</taxon>
        <taxon>Strongyloidoidea</taxon>
        <taxon>Steinernematidae</taxon>
        <taxon>Steinernema</taxon>
    </lineage>
</organism>
<accession>A0A1I7YTM9</accession>
<dbReference type="AlphaFoldDB" id="A0A1I7YTM9"/>
<keyword evidence="1" id="KW-1133">Transmembrane helix</keyword>
<reference evidence="3" key="1">
    <citation type="submission" date="2016-11" db="UniProtKB">
        <authorList>
            <consortium name="WormBaseParasite"/>
        </authorList>
    </citation>
    <scope>IDENTIFICATION</scope>
</reference>
<sequence length="88" mass="9846">MNDSGEPMVCPEFYAFDDIFAIATPVINLALITFVLYSSYRIKSSDISRLYTVFLFFSYIPAEIAGLYYAVLSCTGGVSKERVFFPDG</sequence>
<dbReference type="Proteomes" id="UP000095287">
    <property type="component" value="Unplaced"/>
</dbReference>
<protein>
    <submittedName>
        <fullName evidence="3">Serpentine receptor class gamma</fullName>
    </submittedName>
</protein>
<feature type="transmembrane region" description="Helical" evidence="1">
    <location>
        <begin position="50"/>
        <end position="71"/>
    </location>
</feature>
<evidence type="ECO:0000313" key="2">
    <source>
        <dbReference type="Proteomes" id="UP000095287"/>
    </source>
</evidence>
<name>A0A1I7YTM9_9BILA</name>
<keyword evidence="1" id="KW-0812">Transmembrane</keyword>